<name>A0A2T0FNJ7_9ASCO</name>
<dbReference type="STRING" id="45607.A0A2T0FNJ7"/>
<dbReference type="SMART" id="SM00028">
    <property type="entry name" value="TPR"/>
    <property type="match status" value="6"/>
</dbReference>
<dbReference type="Gene3D" id="1.25.40.10">
    <property type="entry name" value="Tetratricopeptide repeat domain"/>
    <property type="match status" value="2"/>
</dbReference>
<keyword evidence="3" id="KW-1185">Reference proteome</keyword>
<reference evidence="2 3" key="1">
    <citation type="submission" date="2017-04" db="EMBL/GenBank/DDBJ databases">
        <title>Genome sequencing of [Candida] sorbophila.</title>
        <authorList>
            <person name="Ahn J.O."/>
        </authorList>
    </citation>
    <scope>NUCLEOTIDE SEQUENCE [LARGE SCALE GENOMIC DNA]</scope>
    <source>
        <strain evidence="2 3">DS02</strain>
    </source>
</reference>
<dbReference type="AlphaFoldDB" id="A0A2T0FNJ7"/>
<evidence type="ECO:0000313" key="3">
    <source>
        <dbReference type="Proteomes" id="UP000238350"/>
    </source>
</evidence>
<feature type="compositionally biased region" description="Acidic residues" evidence="1">
    <location>
        <begin position="19"/>
        <end position="33"/>
    </location>
</feature>
<dbReference type="InterPro" id="IPR019734">
    <property type="entry name" value="TPR_rpt"/>
</dbReference>
<evidence type="ECO:0000313" key="2">
    <source>
        <dbReference type="EMBL" id="PRT56558.1"/>
    </source>
</evidence>
<accession>A0A2T0FNJ7</accession>
<dbReference type="EMBL" id="NDIQ01000022">
    <property type="protein sequence ID" value="PRT56558.1"/>
    <property type="molecule type" value="Genomic_DNA"/>
</dbReference>
<dbReference type="SUPFAM" id="SSF48452">
    <property type="entry name" value="TPR-like"/>
    <property type="match status" value="2"/>
</dbReference>
<gene>
    <name evidence="2" type="ORF">B9G98_04178</name>
</gene>
<dbReference type="GO" id="GO:0006383">
    <property type="term" value="P:transcription by RNA polymerase III"/>
    <property type="evidence" value="ECO:0007669"/>
    <property type="project" value="InterPro"/>
</dbReference>
<feature type="region of interest" description="Disordered" evidence="1">
    <location>
        <begin position="1"/>
        <end position="53"/>
    </location>
</feature>
<feature type="region of interest" description="Disordered" evidence="1">
    <location>
        <begin position="467"/>
        <end position="495"/>
    </location>
</feature>
<dbReference type="InterPro" id="IPR039340">
    <property type="entry name" value="Tfc4/TFIIIC-102/Sfc4"/>
</dbReference>
<proteinExistence type="predicted"/>
<dbReference type="GeneID" id="36517926"/>
<protein>
    <submittedName>
        <fullName evidence="2">Transcription factor tau subunit</fullName>
    </submittedName>
</protein>
<feature type="compositionally biased region" description="Acidic residues" evidence="1">
    <location>
        <begin position="1"/>
        <end position="10"/>
    </location>
</feature>
<organism evidence="2 3">
    <name type="scientific">Wickerhamiella sorbophila</name>
    <dbReference type="NCBI Taxonomy" id="45607"/>
    <lineage>
        <taxon>Eukaryota</taxon>
        <taxon>Fungi</taxon>
        <taxon>Dikarya</taxon>
        <taxon>Ascomycota</taxon>
        <taxon>Saccharomycotina</taxon>
        <taxon>Dipodascomycetes</taxon>
        <taxon>Dipodascales</taxon>
        <taxon>Trichomonascaceae</taxon>
        <taxon>Wickerhamiella</taxon>
    </lineage>
</organism>
<dbReference type="PANTHER" id="PTHR23082:SF0">
    <property type="entry name" value="GENERAL TRANSCRIPTION FACTOR 3C POLYPEPTIDE 3"/>
    <property type="match status" value="1"/>
</dbReference>
<sequence>MSYMEEDGEDDLRHMFTDNESEDEYHDSDDWQIDDALKPKRRKRGEAQDEPLEPEVQELFGKAQHAFSLGNHQAAIQMVEEVIAANPNARIAYNLLSAIYDDLHDPQKALLAKTMAAHLNKKSKEDWVEVADRSYELGLLNQAAVFYQNASRIARDDWTLLLIRAQVNMEMNQPGRSLNLLFRIRDKFFPSLSEDAKTKVMLDIGRALKQLGKIGEATEQYMSLYRSSLNPESHGEPDVLLNWQNLNVLGELLFEQELYKKAVDTLKTGSRWILGRCDETFWEKADDDSEFDERRFNLEVDGSSEKLTLGPPAKYELPIDIRVWLLVCRVKQTKEEPTALEDALIHLRFLKACTPVADFSDLYSRAGNALFQAKLFREALDIYMSLTDIEYETQEEYLNMTINVAKCYMELGDVKKAENLYKHVISKDDRNVEALVALGEIYQASSRPAAAKLMVEQVMRIRHEEAQARVEEQSGDIDSRSSTPLISTPVRPAQPGTRLSAAERAELERTAQQRADTNYELLERFRTGLENGNIVAALEWIRSASVLIQMFVSNRKFFPSDRNKIFVHGIRKESIEDRVAALSDVAREDAVAGDDDDDEGRLPSQTPAAIIRGFKFRGRPFEFWFTLFMRCALAMAKYKSAESAYELVKTAGASNIFHVDIQRDQTMNLVLLSCAWQVGDTSTISDTLRHMYMDRQFHNDIIRLYGALLSSGKRAMKSFGSSNNQKFFLRQIKALDSVAQNRRISGAARVDSDSRADIQKENPLLFVLYSHIMLMGPSYVPALTYLMRALEHLPQDPVVLLTLGIVYVQRAIQRVTTNRHLQILQGLSYMQDYRATRQKNDAQKQEADYNMGRFFHGLGLFTLAIPFYEHVLGYDIDEEYDLSREAAYNLHLISAISGNMHYSHELVDEYLII</sequence>
<dbReference type="GO" id="GO:0000127">
    <property type="term" value="C:transcription factor TFIIIC complex"/>
    <property type="evidence" value="ECO:0007669"/>
    <property type="project" value="TreeGrafter"/>
</dbReference>
<dbReference type="Pfam" id="PF13432">
    <property type="entry name" value="TPR_16"/>
    <property type="match status" value="1"/>
</dbReference>
<dbReference type="PANTHER" id="PTHR23082">
    <property type="entry name" value="TRANSCRIPTION INITIATION FACTOR IIIC TFIIIC , POLYPEPTIDE 3-RELATED"/>
    <property type="match status" value="1"/>
</dbReference>
<dbReference type="OrthoDB" id="9991317at2759"/>
<dbReference type="RefSeq" id="XP_024666503.1">
    <property type="nucleotide sequence ID" value="XM_024810735.1"/>
</dbReference>
<dbReference type="InterPro" id="IPR011990">
    <property type="entry name" value="TPR-like_helical_dom_sf"/>
</dbReference>
<evidence type="ECO:0000256" key="1">
    <source>
        <dbReference type="SAM" id="MobiDB-lite"/>
    </source>
</evidence>
<dbReference type="Proteomes" id="UP000238350">
    <property type="component" value="Unassembled WGS sequence"/>
</dbReference>
<comment type="caution">
    <text evidence="2">The sequence shown here is derived from an EMBL/GenBank/DDBJ whole genome shotgun (WGS) entry which is preliminary data.</text>
</comment>